<dbReference type="Proteomes" id="UP000001070">
    <property type="component" value="Unassembled WGS sequence"/>
</dbReference>
<dbReference type="InterPro" id="IPR053308">
    <property type="entry name" value="Vago-like"/>
</dbReference>
<dbReference type="GO" id="GO:0005576">
    <property type="term" value="C:extracellular region"/>
    <property type="evidence" value="ECO:0007669"/>
    <property type="project" value="UniProtKB-SubCell"/>
</dbReference>
<evidence type="ECO:0000256" key="3">
    <source>
        <dbReference type="SAM" id="SignalP"/>
    </source>
</evidence>
<protein>
    <submittedName>
        <fullName evidence="5">GH10127</fullName>
    </submittedName>
</protein>
<sequence>MNLFLNGILLMLLLAAFSVPQTEAAVSRGEFKNDAHPGKCYVNANLIMNPGDKAKYPDMDCARIICENDSMAEIHTCGVVSIEGCTFGAVKFPDADYPDCCEREVICPK</sequence>
<accession>B4JCL9</accession>
<dbReference type="OMA" id="PGKCYVS"/>
<gene>
    <name evidence="5" type="primary">Dgri\GH10127</name>
    <name evidence="5" type="ORF">Dgri_GH10127</name>
</gene>
<dbReference type="Pfam" id="PF15430">
    <property type="entry name" value="SVWC"/>
    <property type="match status" value="1"/>
</dbReference>
<dbReference type="PANTHER" id="PTHR39957">
    <property type="entry name" value="AT09846P1-RELATED"/>
    <property type="match status" value="1"/>
</dbReference>
<feature type="signal peptide" evidence="3">
    <location>
        <begin position="1"/>
        <end position="24"/>
    </location>
</feature>
<dbReference type="KEGG" id="dgr:6562314"/>
<keyword evidence="6" id="KW-1185">Reference proteome</keyword>
<feature type="domain" description="Single" evidence="4">
    <location>
        <begin position="40"/>
        <end position="107"/>
    </location>
</feature>
<name>B4JCL9_DROGR</name>
<dbReference type="EMBL" id="CH916368">
    <property type="protein sequence ID" value="EDW04183.1"/>
    <property type="molecule type" value="Genomic_DNA"/>
</dbReference>
<organism evidence="6">
    <name type="scientific">Drosophila grimshawi</name>
    <name type="common">Hawaiian fruit fly</name>
    <name type="synonym">Idiomyia grimshawi</name>
    <dbReference type="NCBI Taxonomy" id="7222"/>
    <lineage>
        <taxon>Eukaryota</taxon>
        <taxon>Metazoa</taxon>
        <taxon>Ecdysozoa</taxon>
        <taxon>Arthropoda</taxon>
        <taxon>Hexapoda</taxon>
        <taxon>Insecta</taxon>
        <taxon>Pterygota</taxon>
        <taxon>Neoptera</taxon>
        <taxon>Endopterygota</taxon>
        <taxon>Diptera</taxon>
        <taxon>Brachycera</taxon>
        <taxon>Muscomorpha</taxon>
        <taxon>Ephydroidea</taxon>
        <taxon>Drosophilidae</taxon>
        <taxon>Drosophila</taxon>
        <taxon>Hawaiian Drosophila</taxon>
    </lineage>
</organism>
<dbReference type="SMART" id="SM01318">
    <property type="entry name" value="SVWC"/>
    <property type="match status" value="1"/>
</dbReference>
<proteinExistence type="predicted"/>
<comment type="subcellular location">
    <subcellularLocation>
        <location evidence="1">Secreted</location>
    </subcellularLocation>
</comment>
<dbReference type="PANTHER" id="PTHR39957:SF1">
    <property type="entry name" value="AT09846P1-RELATED"/>
    <property type="match status" value="1"/>
</dbReference>
<dbReference type="HOGENOM" id="CLU_170581_0_0_1"/>
<evidence type="ECO:0000313" key="5">
    <source>
        <dbReference type="EMBL" id="EDW04183.1"/>
    </source>
</evidence>
<evidence type="ECO:0000256" key="1">
    <source>
        <dbReference type="ARBA" id="ARBA00004613"/>
    </source>
</evidence>
<dbReference type="PhylomeDB" id="B4JCL9"/>
<reference evidence="5 6" key="1">
    <citation type="journal article" date="2007" name="Nature">
        <title>Evolution of genes and genomes on the Drosophila phylogeny.</title>
        <authorList>
            <consortium name="Drosophila 12 Genomes Consortium"/>
            <person name="Clark A.G."/>
            <person name="Eisen M.B."/>
            <person name="Smith D.R."/>
            <person name="Bergman C.M."/>
            <person name="Oliver B."/>
            <person name="Markow T.A."/>
            <person name="Kaufman T.C."/>
            <person name="Kellis M."/>
            <person name="Gelbart W."/>
            <person name="Iyer V.N."/>
            <person name="Pollard D.A."/>
            <person name="Sackton T.B."/>
            <person name="Larracuente A.M."/>
            <person name="Singh N.D."/>
            <person name="Abad J.P."/>
            <person name="Abt D.N."/>
            <person name="Adryan B."/>
            <person name="Aguade M."/>
            <person name="Akashi H."/>
            <person name="Anderson W.W."/>
            <person name="Aquadro C.F."/>
            <person name="Ardell D.H."/>
            <person name="Arguello R."/>
            <person name="Artieri C.G."/>
            <person name="Barbash D.A."/>
            <person name="Barker D."/>
            <person name="Barsanti P."/>
            <person name="Batterham P."/>
            <person name="Batzoglou S."/>
            <person name="Begun D."/>
            <person name="Bhutkar A."/>
            <person name="Blanco E."/>
            <person name="Bosak S.A."/>
            <person name="Bradley R.K."/>
            <person name="Brand A.D."/>
            <person name="Brent M.R."/>
            <person name="Brooks A.N."/>
            <person name="Brown R.H."/>
            <person name="Butlin R.K."/>
            <person name="Caggese C."/>
            <person name="Calvi B.R."/>
            <person name="Bernardo de Carvalho A."/>
            <person name="Caspi A."/>
            <person name="Castrezana S."/>
            <person name="Celniker S.E."/>
            <person name="Chang J.L."/>
            <person name="Chapple C."/>
            <person name="Chatterji S."/>
            <person name="Chinwalla A."/>
            <person name="Civetta A."/>
            <person name="Clifton S.W."/>
            <person name="Comeron J.M."/>
            <person name="Costello J.C."/>
            <person name="Coyne J.A."/>
            <person name="Daub J."/>
            <person name="David R.G."/>
            <person name="Delcher A.L."/>
            <person name="Delehaunty K."/>
            <person name="Do C.B."/>
            <person name="Ebling H."/>
            <person name="Edwards K."/>
            <person name="Eickbush T."/>
            <person name="Evans J.D."/>
            <person name="Filipski A."/>
            <person name="Findeiss S."/>
            <person name="Freyhult E."/>
            <person name="Fulton L."/>
            <person name="Fulton R."/>
            <person name="Garcia A.C."/>
            <person name="Gardiner A."/>
            <person name="Garfield D.A."/>
            <person name="Garvin B.E."/>
            <person name="Gibson G."/>
            <person name="Gilbert D."/>
            <person name="Gnerre S."/>
            <person name="Godfrey J."/>
            <person name="Good R."/>
            <person name="Gotea V."/>
            <person name="Gravely B."/>
            <person name="Greenberg A.J."/>
            <person name="Griffiths-Jones S."/>
            <person name="Gross S."/>
            <person name="Guigo R."/>
            <person name="Gustafson E.A."/>
            <person name="Haerty W."/>
            <person name="Hahn M.W."/>
            <person name="Halligan D.L."/>
            <person name="Halpern A.L."/>
            <person name="Halter G.M."/>
            <person name="Han M.V."/>
            <person name="Heger A."/>
            <person name="Hillier L."/>
            <person name="Hinrichs A.S."/>
            <person name="Holmes I."/>
            <person name="Hoskins R.A."/>
            <person name="Hubisz M.J."/>
            <person name="Hultmark D."/>
            <person name="Huntley M.A."/>
            <person name="Jaffe D.B."/>
            <person name="Jagadeeshan S."/>
            <person name="Jeck W.R."/>
            <person name="Johnson J."/>
            <person name="Jones C.D."/>
            <person name="Jordan W.C."/>
            <person name="Karpen G.H."/>
            <person name="Kataoka E."/>
            <person name="Keightley P.D."/>
            <person name="Kheradpour P."/>
            <person name="Kirkness E.F."/>
            <person name="Koerich L.B."/>
            <person name="Kristiansen K."/>
            <person name="Kudrna D."/>
            <person name="Kulathinal R.J."/>
            <person name="Kumar S."/>
            <person name="Kwok R."/>
            <person name="Lander E."/>
            <person name="Langley C.H."/>
            <person name="Lapoint R."/>
            <person name="Lazzaro B.P."/>
            <person name="Lee S.J."/>
            <person name="Levesque L."/>
            <person name="Li R."/>
            <person name="Lin C.F."/>
            <person name="Lin M.F."/>
            <person name="Lindblad-Toh K."/>
            <person name="Llopart A."/>
            <person name="Long M."/>
            <person name="Low L."/>
            <person name="Lozovsky E."/>
            <person name="Lu J."/>
            <person name="Luo M."/>
            <person name="Machado C.A."/>
            <person name="Makalowski W."/>
            <person name="Marzo M."/>
            <person name="Matsuda M."/>
            <person name="Matzkin L."/>
            <person name="McAllister B."/>
            <person name="McBride C.S."/>
            <person name="McKernan B."/>
            <person name="McKernan K."/>
            <person name="Mendez-Lago M."/>
            <person name="Minx P."/>
            <person name="Mollenhauer M.U."/>
            <person name="Montooth K."/>
            <person name="Mount S.M."/>
            <person name="Mu X."/>
            <person name="Myers E."/>
            <person name="Negre B."/>
            <person name="Newfeld S."/>
            <person name="Nielsen R."/>
            <person name="Noor M.A."/>
            <person name="O'Grady P."/>
            <person name="Pachter L."/>
            <person name="Papaceit M."/>
            <person name="Parisi M.J."/>
            <person name="Parisi M."/>
            <person name="Parts L."/>
            <person name="Pedersen J.S."/>
            <person name="Pesole G."/>
            <person name="Phillippy A.M."/>
            <person name="Ponting C.P."/>
            <person name="Pop M."/>
            <person name="Porcelli D."/>
            <person name="Powell J.R."/>
            <person name="Prohaska S."/>
            <person name="Pruitt K."/>
            <person name="Puig M."/>
            <person name="Quesneville H."/>
            <person name="Ram K.R."/>
            <person name="Rand D."/>
            <person name="Rasmussen M.D."/>
            <person name="Reed L.K."/>
            <person name="Reenan R."/>
            <person name="Reily A."/>
            <person name="Remington K.A."/>
            <person name="Rieger T.T."/>
            <person name="Ritchie M.G."/>
            <person name="Robin C."/>
            <person name="Rogers Y.H."/>
            <person name="Rohde C."/>
            <person name="Rozas J."/>
            <person name="Rubenfield M.J."/>
            <person name="Ruiz A."/>
            <person name="Russo S."/>
            <person name="Salzberg S.L."/>
            <person name="Sanchez-Gracia A."/>
            <person name="Saranga D.J."/>
            <person name="Sato H."/>
            <person name="Schaeffer S.W."/>
            <person name="Schatz M.C."/>
            <person name="Schlenke T."/>
            <person name="Schwartz R."/>
            <person name="Segarra C."/>
            <person name="Singh R.S."/>
            <person name="Sirot L."/>
            <person name="Sirota M."/>
            <person name="Sisneros N.B."/>
            <person name="Smith C.D."/>
            <person name="Smith T.F."/>
            <person name="Spieth J."/>
            <person name="Stage D.E."/>
            <person name="Stark A."/>
            <person name="Stephan W."/>
            <person name="Strausberg R.L."/>
            <person name="Strempel S."/>
            <person name="Sturgill D."/>
            <person name="Sutton G."/>
            <person name="Sutton G.G."/>
            <person name="Tao W."/>
            <person name="Teichmann S."/>
            <person name="Tobari Y.N."/>
            <person name="Tomimura Y."/>
            <person name="Tsolas J.M."/>
            <person name="Valente V.L."/>
            <person name="Venter E."/>
            <person name="Venter J.C."/>
            <person name="Vicario S."/>
            <person name="Vieira F.G."/>
            <person name="Vilella A.J."/>
            <person name="Villasante A."/>
            <person name="Walenz B."/>
            <person name="Wang J."/>
            <person name="Wasserman M."/>
            <person name="Watts T."/>
            <person name="Wilson D."/>
            <person name="Wilson R.K."/>
            <person name="Wing R.A."/>
            <person name="Wolfner M.F."/>
            <person name="Wong A."/>
            <person name="Wong G.K."/>
            <person name="Wu C.I."/>
            <person name="Wu G."/>
            <person name="Yamamoto D."/>
            <person name="Yang H.P."/>
            <person name="Yang S.P."/>
            <person name="Yorke J.A."/>
            <person name="Yoshida K."/>
            <person name="Zdobnov E."/>
            <person name="Zhang P."/>
            <person name="Zhang Y."/>
            <person name="Zimin A.V."/>
            <person name="Baldwin J."/>
            <person name="Abdouelleil A."/>
            <person name="Abdulkadir J."/>
            <person name="Abebe A."/>
            <person name="Abera B."/>
            <person name="Abreu J."/>
            <person name="Acer S.C."/>
            <person name="Aftuck L."/>
            <person name="Alexander A."/>
            <person name="An P."/>
            <person name="Anderson E."/>
            <person name="Anderson S."/>
            <person name="Arachi H."/>
            <person name="Azer M."/>
            <person name="Bachantsang P."/>
            <person name="Barry A."/>
            <person name="Bayul T."/>
            <person name="Berlin A."/>
            <person name="Bessette D."/>
            <person name="Bloom T."/>
            <person name="Blye J."/>
            <person name="Boguslavskiy L."/>
            <person name="Bonnet C."/>
            <person name="Boukhgalter B."/>
            <person name="Bourzgui I."/>
            <person name="Brown A."/>
            <person name="Cahill P."/>
            <person name="Channer S."/>
            <person name="Cheshatsang Y."/>
            <person name="Chuda L."/>
            <person name="Citroen M."/>
            <person name="Collymore A."/>
            <person name="Cooke P."/>
            <person name="Costello M."/>
            <person name="D'Aco K."/>
            <person name="Daza R."/>
            <person name="De Haan G."/>
            <person name="DeGray S."/>
            <person name="DeMaso C."/>
            <person name="Dhargay N."/>
            <person name="Dooley K."/>
            <person name="Dooley E."/>
            <person name="Doricent M."/>
            <person name="Dorje P."/>
            <person name="Dorjee K."/>
            <person name="Dupes A."/>
            <person name="Elong R."/>
            <person name="Falk J."/>
            <person name="Farina A."/>
            <person name="Faro S."/>
            <person name="Ferguson D."/>
            <person name="Fisher S."/>
            <person name="Foley C.D."/>
            <person name="Franke A."/>
            <person name="Friedrich D."/>
            <person name="Gadbois L."/>
            <person name="Gearin G."/>
            <person name="Gearin C.R."/>
            <person name="Giannoukos G."/>
            <person name="Goode T."/>
            <person name="Graham J."/>
            <person name="Grandbois E."/>
            <person name="Grewal S."/>
            <person name="Gyaltsen K."/>
            <person name="Hafez N."/>
            <person name="Hagos B."/>
            <person name="Hall J."/>
            <person name="Henson C."/>
            <person name="Hollinger A."/>
            <person name="Honan T."/>
            <person name="Huard M.D."/>
            <person name="Hughes L."/>
            <person name="Hurhula B."/>
            <person name="Husby M.E."/>
            <person name="Kamat A."/>
            <person name="Kanga B."/>
            <person name="Kashin S."/>
            <person name="Khazanovich D."/>
            <person name="Kisner P."/>
            <person name="Lance K."/>
            <person name="Lara M."/>
            <person name="Lee W."/>
            <person name="Lennon N."/>
            <person name="Letendre F."/>
            <person name="LeVine R."/>
            <person name="Lipovsky A."/>
            <person name="Liu X."/>
            <person name="Liu J."/>
            <person name="Liu S."/>
            <person name="Lokyitsang T."/>
            <person name="Lokyitsang Y."/>
            <person name="Lubonja R."/>
            <person name="Lui A."/>
            <person name="MacDonald P."/>
            <person name="Magnisalis V."/>
            <person name="Maru K."/>
            <person name="Matthews C."/>
            <person name="McCusker W."/>
            <person name="McDonough S."/>
            <person name="Mehta T."/>
            <person name="Meldrim J."/>
            <person name="Meneus L."/>
            <person name="Mihai O."/>
            <person name="Mihalev A."/>
            <person name="Mihova T."/>
            <person name="Mittelman R."/>
            <person name="Mlenga V."/>
            <person name="Montmayeur A."/>
            <person name="Mulrain L."/>
            <person name="Navidi A."/>
            <person name="Naylor J."/>
            <person name="Negash T."/>
            <person name="Nguyen T."/>
            <person name="Nguyen N."/>
            <person name="Nicol R."/>
            <person name="Norbu C."/>
            <person name="Norbu N."/>
            <person name="Novod N."/>
            <person name="O'Neill B."/>
            <person name="Osman S."/>
            <person name="Markiewicz E."/>
            <person name="Oyono O.L."/>
            <person name="Patti C."/>
            <person name="Phunkhang P."/>
            <person name="Pierre F."/>
            <person name="Priest M."/>
            <person name="Raghuraman S."/>
            <person name="Rege F."/>
            <person name="Reyes R."/>
            <person name="Rise C."/>
            <person name="Rogov P."/>
            <person name="Ross K."/>
            <person name="Ryan E."/>
            <person name="Settipalli S."/>
            <person name="Shea T."/>
            <person name="Sherpa N."/>
            <person name="Shi L."/>
            <person name="Shih D."/>
            <person name="Sparrow T."/>
            <person name="Spaulding J."/>
            <person name="Stalker J."/>
            <person name="Stange-Thomann N."/>
            <person name="Stavropoulos S."/>
            <person name="Stone C."/>
            <person name="Strader C."/>
            <person name="Tesfaye S."/>
            <person name="Thomson T."/>
            <person name="Thoulutsang Y."/>
            <person name="Thoulutsang D."/>
            <person name="Topham K."/>
            <person name="Topping I."/>
            <person name="Tsamla T."/>
            <person name="Vassiliev H."/>
            <person name="Vo A."/>
            <person name="Wangchuk T."/>
            <person name="Wangdi T."/>
            <person name="Weiand M."/>
            <person name="Wilkinson J."/>
            <person name="Wilson A."/>
            <person name="Yadav S."/>
            <person name="Young G."/>
            <person name="Yu Q."/>
            <person name="Zembek L."/>
            <person name="Zhong D."/>
            <person name="Zimmer A."/>
            <person name="Zwirko Z."/>
            <person name="Jaffe D.B."/>
            <person name="Alvarez P."/>
            <person name="Brockman W."/>
            <person name="Butler J."/>
            <person name="Chin C."/>
            <person name="Gnerre S."/>
            <person name="Grabherr M."/>
            <person name="Kleber M."/>
            <person name="Mauceli E."/>
            <person name="MacCallum I."/>
        </authorList>
    </citation>
    <scope>NUCLEOTIDE SEQUENCE [LARGE SCALE GENOMIC DNA]</scope>
    <source>
        <strain evidence="6">Tucson 15287-2541.00</strain>
    </source>
</reference>
<feature type="chain" id="PRO_5002808602" evidence="3">
    <location>
        <begin position="25"/>
        <end position="109"/>
    </location>
</feature>
<evidence type="ECO:0000256" key="2">
    <source>
        <dbReference type="ARBA" id="ARBA00022525"/>
    </source>
</evidence>
<dbReference type="OrthoDB" id="7901229at2759"/>
<dbReference type="eggNOG" id="ENOG502TMDI">
    <property type="taxonomic scope" value="Eukaryota"/>
</dbReference>
<dbReference type="AlphaFoldDB" id="B4JCL9"/>
<evidence type="ECO:0000313" key="6">
    <source>
        <dbReference type="Proteomes" id="UP000001070"/>
    </source>
</evidence>
<evidence type="ECO:0000259" key="4">
    <source>
        <dbReference type="SMART" id="SM01318"/>
    </source>
</evidence>
<dbReference type="InterPro" id="IPR029277">
    <property type="entry name" value="SVWC_dom"/>
</dbReference>
<keyword evidence="2" id="KW-0964">Secreted</keyword>
<dbReference type="InParanoid" id="B4JCL9"/>
<keyword evidence="3" id="KW-0732">Signal</keyword>